<dbReference type="Pfam" id="PF22917">
    <property type="entry name" value="PRISE"/>
    <property type="match status" value="1"/>
</dbReference>
<dbReference type="OrthoDB" id="1731983at2759"/>
<accession>A0A7D8UMU9</accession>
<dbReference type="AlphaFoldDB" id="A0A7D8UMU9"/>
<protein>
    <recommendedName>
        <fullName evidence="1">PRISE-like Rossmann-fold domain-containing protein</fullName>
    </recommendedName>
</protein>
<dbReference type="CDD" id="cd08948">
    <property type="entry name" value="5beta-POR_like_SDR_a"/>
    <property type="match status" value="1"/>
</dbReference>
<dbReference type="Proteomes" id="UP000481288">
    <property type="component" value="Unassembled WGS sequence"/>
</dbReference>
<evidence type="ECO:0000259" key="1">
    <source>
        <dbReference type="Pfam" id="PF22917"/>
    </source>
</evidence>
<gene>
    <name evidence="2" type="ORF">LCER1_G005048</name>
</gene>
<dbReference type="InterPro" id="IPR036291">
    <property type="entry name" value="NAD(P)-bd_dom_sf"/>
</dbReference>
<dbReference type="PANTHER" id="PTHR32487">
    <property type="entry name" value="3-OXO-DELTA(4,5)-STEROID 5-BETA-REDUCTASE"/>
    <property type="match status" value="1"/>
</dbReference>
<feature type="domain" description="PRISE-like Rossmann-fold" evidence="1">
    <location>
        <begin position="30"/>
        <end position="302"/>
    </location>
</feature>
<reference evidence="2 3" key="1">
    <citation type="submission" date="2018-05" db="EMBL/GenBank/DDBJ databases">
        <title>Whole genome sequencing for identification of molecular markers to develop diagnostic detection tools for the regulated plant pathogen Lachnellula willkommii.</title>
        <authorList>
            <person name="Giroux E."/>
            <person name="Bilodeau G."/>
        </authorList>
    </citation>
    <scope>NUCLEOTIDE SEQUENCE [LARGE SCALE GENOMIC DNA]</scope>
    <source>
        <strain evidence="2 3">CBS 625.97</strain>
    </source>
</reference>
<keyword evidence="3" id="KW-1185">Reference proteome</keyword>
<dbReference type="SUPFAM" id="SSF51735">
    <property type="entry name" value="NAD(P)-binding Rossmann-fold domains"/>
    <property type="match status" value="1"/>
</dbReference>
<dbReference type="EMBL" id="QGMG01000550">
    <property type="protein sequence ID" value="TVY52779.1"/>
    <property type="molecule type" value="Genomic_DNA"/>
</dbReference>
<proteinExistence type="predicted"/>
<evidence type="ECO:0000313" key="2">
    <source>
        <dbReference type="EMBL" id="TVY52779.1"/>
    </source>
</evidence>
<name>A0A7D8UMU9_9HELO</name>
<dbReference type="InterPro" id="IPR055222">
    <property type="entry name" value="PRISE-like_Rossmann-fold"/>
</dbReference>
<dbReference type="PANTHER" id="PTHR32487:SF29">
    <property type="entry name" value="NAD-DEPENDENT EPIMERASE_DEHYDRATASE DOMAIN-CONTAINING PROTEIN"/>
    <property type="match status" value="1"/>
</dbReference>
<dbReference type="Gene3D" id="3.40.50.720">
    <property type="entry name" value="NAD(P)-binding Rossmann-like Domain"/>
    <property type="match status" value="1"/>
</dbReference>
<sequence>MSSTTSTVQTKGIYHHLPTFPAHDGKKYSAIVTGANGISGSAIVDVLAENPERWETIYAVSRRPPVSTQAHVKGIAADFLSPPEDIAEILKKEGVKADYIFFASYVQPPTKAGEALWSNTDEMDKMNVSLLSNFLSALSINATIPTRFLLQTGGKHYALHLGPTKLPMTEDAPRIPHANFYFPQEDALSAWSRKHHTSWTVTRPGFIIGAVREATMNITHALAIYATVQKELGLALEFPADVAAWDVNKDLSVVRLIAYHAEWAVLTQGAANQALNIVDDSRFSWGAFWGVLAGWYGIPHGIPELDEGRYARVAMPDDAPRGFGGPGVVSVVWSFEGWAGKKEVRDAWERVQEREGLDAGLSPWRSERVMRECFALLDAEILGGWGRVESMDKSRRLGWCGWVDTKEGIRDAIEQLAELKMVPALE</sequence>
<organism evidence="2 3">
    <name type="scientific">Lachnellula cervina</name>
    <dbReference type="NCBI Taxonomy" id="1316786"/>
    <lineage>
        <taxon>Eukaryota</taxon>
        <taxon>Fungi</taxon>
        <taxon>Dikarya</taxon>
        <taxon>Ascomycota</taxon>
        <taxon>Pezizomycotina</taxon>
        <taxon>Leotiomycetes</taxon>
        <taxon>Helotiales</taxon>
        <taxon>Lachnaceae</taxon>
        <taxon>Lachnellula</taxon>
    </lineage>
</organism>
<comment type="caution">
    <text evidence="2">The sequence shown here is derived from an EMBL/GenBank/DDBJ whole genome shotgun (WGS) entry which is preliminary data.</text>
</comment>
<evidence type="ECO:0000313" key="3">
    <source>
        <dbReference type="Proteomes" id="UP000481288"/>
    </source>
</evidence>